<keyword evidence="2" id="KW-0732">Signal</keyword>
<gene>
    <name evidence="3" type="ORF">DGYR_LOCUS4346</name>
</gene>
<evidence type="ECO:0000256" key="1">
    <source>
        <dbReference type="SAM" id="MobiDB-lite"/>
    </source>
</evidence>
<dbReference type="AlphaFoldDB" id="A0A7I8VH29"/>
<feature type="chain" id="PRO_5029682424" evidence="2">
    <location>
        <begin position="18"/>
        <end position="368"/>
    </location>
</feature>
<dbReference type="EMBL" id="CAJFCJ010000006">
    <property type="protein sequence ID" value="CAD5115626.1"/>
    <property type="molecule type" value="Genomic_DNA"/>
</dbReference>
<keyword evidence="4" id="KW-1185">Reference proteome</keyword>
<feature type="compositionally biased region" description="Low complexity" evidence="1">
    <location>
        <begin position="26"/>
        <end position="35"/>
    </location>
</feature>
<feature type="signal peptide" evidence="2">
    <location>
        <begin position="1"/>
        <end position="17"/>
    </location>
</feature>
<reference evidence="3 4" key="1">
    <citation type="submission" date="2020-08" db="EMBL/GenBank/DDBJ databases">
        <authorList>
            <person name="Hejnol A."/>
        </authorList>
    </citation>
    <scope>NUCLEOTIDE SEQUENCE [LARGE SCALE GENOMIC DNA]</scope>
</reference>
<comment type="caution">
    <text evidence="3">The sequence shown here is derived from an EMBL/GenBank/DDBJ whole genome shotgun (WGS) entry which is preliminary data.</text>
</comment>
<organism evidence="3 4">
    <name type="scientific">Dimorphilus gyrociliatus</name>
    <dbReference type="NCBI Taxonomy" id="2664684"/>
    <lineage>
        <taxon>Eukaryota</taxon>
        <taxon>Metazoa</taxon>
        <taxon>Spiralia</taxon>
        <taxon>Lophotrochozoa</taxon>
        <taxon>Annelida</taxon>
        <taxon>Polychaeta</taxon>
        <taxon>Polychaeta incertae sedis</taxon>
        <taxon>Dinophilidae</taxon>
        <taxon>Dimorphilus</taxon>
    </lineage>
</organism>
<feature type="compositionally biased region" description="Low complexity" evidence="1">
    <location>
        <begin position="46"/>
        <end position="73"/>
    </location>
</feature>
<name>A0A7I8VH29_9ANNE</name>
<evidence type="ECO:0000313" key="4">
    <source>
        <dbReference type="Proteomes" id="UP000549394"/>
    </source>
</evidence>
<evidence type="ECO:0000256" key="2">
    <source>
        <dbReference type="SAM" id="SignalP"/>
    </source>
</evidence>
<protein>
    <submittedName>
        <fullName evidence="3">DgyrCDS4583</fullName>
    </submittedName>
</protein>
<sequence>MRGLTIVLAALFCGVACHPKPGSGGHHPPMSGSGEPHPPMSGSGGHHPPMFGSGGHHPPMSGSGEPHPPMSGSGEHHPPMFGSGGYQPPMSGSGKPYPPMSGSGEPHPPMSGSGDHPKEPMERCPALQNCYTIFASVDFTKKCHATADKMFECFSSQKPEDICSKGCKHLSILAMKSVGRSMAHLYCPARKDCPNVAEKLPSEEQMKRFFEDDSLCKNQKALKHLRYLRKTIENFEGDLIQCGITDMINVEIFDVLEVIAEARCDGCDFRPAAKGFSQVTPGRFCPMQKKINQQIDTIIQALSGDARCHKLTQNKHKMVALVDRTIGVWCNAENEYSNMCGHADMGSHSDRKRRSFAKNIFTRLFPVA</sequence>
<accession>A0A7I8VH29</accession>
<dbReference type="Proteomes" id="UP000549394">
    <property type="component" value="Unassembled WGS sequence"/>
</dbReference>
<evidence type="ECO:0000313" key="3">
    <source>
        <dbReference type="EMBL" id="CAD5115626.1"/>
    </source>
</evidence>
<proteinExistence type="predicted"/>
<feature type="region of interest" description="Disordered" evidence="1">
    <location>
        <begin position="21"/>
        <end position="120"/>
    </location>
</feature>